<evidence type="ECO:0000256" key="1">
    <source>
        <dbReference type="ARBA" id="ARBA00001554"/>
    </source>
</evidence>
<dbReference type="InterPro" id="IPR036428">
    <property type="entry name" value="PCD_sf"/>
</dbReference>
<dbReference type="Gene3D" id="3.30.1360.20">
    <property type="entry name" value="Transcriptional coactivator/pterin dehydratase"/>
    <property type="match status" value="1"/>
</dbReference>
<name>A0A157T3G8_SACSO</name>
<protein>
    <recommendedName>
        <fullName evidence="4">Putative pterin-4-alpha-carbinolamine dehydratase</fullName>
        <shortName evidence="4">PHS</shortName>
        <ecNumber evidence="4">4.2.1.96</ecNumber>
    </recommendedName>
    <alternativeName>
        <fullName evidence="4">4-alpha-hydroxy-tetrahydropterin dehydratase</fullName>
    </alternativeName>
    <alternativeName>
        <fullName evidence="4">Pterin carbinolamine dehydratase</fullName>
        <shortName evidence="4">PCD</shortName>
    </alternativeName>
</protein>
<dbReference type="PANTHER" id="PTHR12599">
    <property type="entry name" value="PTERIN-4-ALPHA-CARBINOLAMINE DEHYDRATASE"/>
    <property type="match status" value="1"/>
</dbReference>
<organism evidence="5 6">
    <name type="scientific">Saccharolobus solfataricus</name>
    <name type="common">Sulfolobus solfataricus</name>
    <dbReference type="NCBI Taxonomy" id="2287"/>
    <lineage>
        <taxon>Archaea</taxon>
        <taxon>Thermoproteota</taxon>
        <taxon>Thermoprotei</taxon>
        <taxon>Sulfolobales</taxon>
        <taxon>Sulfolobaceae</taxon>
        <taxon>Saccharolobus</taxon>
    </lineage>
</organism>
<evidence type="ECO:0000256" key="2">
    <source>
        <dbReference type="ARBA" id="ARBA00006472"/>
    </source>
</evidence>
<comment type="similarity">
    <text evidence="2 4">Belongs to the pterin-4-alpha-carbinolamine dehydratase family.</text>
</comment>
<dbReference type="Pfam" id="PF01329">
    <property type="entry name" value="Pterin_4a"/>
    <property type="match status" value="1"/>
</dbReference>
<dbReference type="HAMAP" id="MF_00434">
    <property type="entry name" value="Pterin_4_alpha"/>
    <property type="match status" value="1"/>
</dbReference>
<accession>A0A157T3G8</accession>
<dbReference type="GO" id="GO:0006729">
    <property type="term" value="P:tetrahydrobiopterin biosynthetic process"/>
    <property type="evidence" value="ECO:0007669"/>
    <property type="project" value="InterPro"/>
</dbReference>
<evidence type="ECO:0000256" key="3">
    <source>
        <dbReference type="ARBA" id="ARBA00023239"/>
    </source>
</evidence>
<evidence type="ECO:0000313" key="6">
    <source>
        <dbReference type="Proteomes" id="UP000076770"/>
    </source>
</evidence>
<gene>
    <name evidence="5" type="ORF">SSOP1_2331</name>
</gene>
<reference evidence="6" key="1">
    <citation type="submission" date="2016-04" db="EMBL/GenBank/DDBJ databases">
        <authorList>
            <person name="Shah S.A."/>
            <person name="Garrett R.A."/>
        </authorList>
    </citation>
    <scope>NUCLEOTIDE SEQUENCE [LARGE SCALE GENOMIC DNA]</scope>
    <source>
        <strain evidence="6">ATCC 35091 / DSM 1616 / JCM 8930 / NBRC 15331 / P1</strain>
    </source>
</reference>
<keyword evidence="3 4" id="KW-0456">Lyase</keyword>
<dbReference type="InterPro" id="IPR001533">
    <property type="entry name" value="Pterin_deHydtase"/>
</dbReference>
<dbReference type="CDD" id="cd00488">
    <property type="entry name" value="PCD_DCoH"/>
    <property type="match status" value="1"/>
</dbReference>
<sequence length="114" mass="13282">MILFKKLFLNSSFFLFLMSGISSKELEELKINGWIVLENGKKIKKEFRFKDFKQSVDFLKDIQPSADALDHHPDVCVYYNRVVVELTTHDVGGLTDLDYKLAIKLDELYKMKTS</sequence>
<dbReference type="PANTHER" id="PTHR12599:SF0">
    <property type="entry name" value="PTERIN-4-ALPHA-CARBINOLAMINE DEHYDRATASE"/>
    <property type="match status" value="1"/>
</dbReference>
<evidence type="ECO:0000313" key="5">
    <source>
        <dbReference type="EMBL" id="SAI85885.1"/>
    </source>
</evidence>
<dbReference type="EC" id="4.2.1.96" evidence="4"/>
<proteinExistence type="inferred from homology"/>
<dbReference type="GO" id="GO:0008124">
    <property type="term" value="F:4-alpha-hydroxytetrahydrobiopterin dehydratase activity"/>
    <property type="evidence" value="ECO:0007669"/>
    <property type="project" value="UniProtKB-UniRule"/>
</dbReference>
<comment type="catalytic activity">
    <reaction evidence="1 4">
        <text>(4aS,6R)-4a-hydroxy-L-erythro-5,6,7,8-tetrahydrobiopterin = (6R)-L-erythro-6,7-dihydrobiopterin + H2O</text>
        <dbReference type="Rhea" id="RHEA:11920"/>
        <dbReference type="ChEBI" id="CHEBI:15377"/>
        <dbReference type="ChEBI" id="CHEBI:15642"/>
        <dbReference type="ChEBI" id="CHEBI:43120"/>
        <dbReference type="EC" id="4.2.1.96"/>
    </reaction>
</comment>
<dbReference type="Proteomes" id="UP000076770">
    <property type="component" value="Chromosome i"/>
</dbReference>
<evidence type="ECO:0000256" key="4">
    <source>
        <dbReference type="HAMAP-Rule" id="MF_00434"/>
    </source>
</evidence>
<dbReference type="EMBL" id="LT549890">
    <property type="protein sequence ID" value="SAI85885.1"/>
    <property type="molecule type" value="Genomic_DNA"/>
</dbReference>
<dbReference type="AlphaFoldDB" id="A0A157T3G8"/>
<dbReference type="SUPFAM" id="SSF55248">
    <property type="entry name" value="PCD-like"/>
    <property type="match status" value="1"/>
</dbReference>
<dbReference type="NCBIfam" id="NF002017">
    <property type="entry name" value="PRK00823.1-2"/>
    <property type="match status" value="1"/>
</dbReference>
<dbReference type="PATRIC" id="fig|2287.9.peg.2455"/>